<dbReference type="Proteomes" id="UP000178977">
    <property type="component" value="Unassembled WGS sequence"/>
</dbReference>
<gene>
    <name evidence="1" type="ORF">A3A44_02415</name>
</gene>
<dbReference type="EMBL" id="MHQT01000043">
    <property type="protein sequence ID" value="OHA08294.1"/>
    <property type="molecule type" value="Genomic_DNA"/>
</dbReference>
<reference evidence="1 2" key="1">
    <citation type="journal article" date="2016" name="Nat. Commun.">
        <title>Thousands of microbial genomes shed light on interconnected biogeochemical processes in an aquifer system.</title>
        <authorList>
            <person name="Anantharaman K."/>
            <person name="Brown C.T."/>
            <person name="Hug L.A."/>
            <person name="Sharon I."/>
            <person name="Castelle C.J."/>
            <person name="Probst A.J."/>
            <person name="Thomas B.C."/>
            <person name="Singh A."/>
            <person name="Wilkins M.J."/>
            <person name="Karaoz U."/>
            <person name="Brodie E.L."/>
            <person name="Williams K.H."/>
            <person name="Hubbard S.S."/>
            <person name="Banfield J.F."/>
        </authorList>
    </citation>
    <scope>NUCLEOTIDE SEQUENCE [LARGE SCALE GENOMIC DNA]</scope>
</reference>
<evidence type="ECO:0000313" key="2">
    <source>
        <dbReference type="Proteomes" id="UP000178977"/>
    </source>
</evidence>
<dbReference type="AlphaFoldDB" id="A0A1G2L9R0"/>
<accession>A0A1G2L9R0</accession>
<dbReference type="STRING" id="1802281.A3A44_02415"/>
<comment type="caution">
    <text evidence="1">The sequence shown here is derived from an EMBL/GenBank/DDBJ whole genome shotgun (WGS) entry which is preliminary data.</text>
</comment>
<protein>
    <submittedName>
        <fullName evidence="1">Uncharacterized protein</fullName>
    </submittedName>
</protein>
<evidence type="ECO:0000313" key="1">
    <source>
        <dbReference type="EMBL" id="OHA08294.1"/>
    </source>
</evidence>
<proteinExistence type="predicted"/>
<organism evidence="1 2">
    <name type="scientific">Candidatus Sungbacteria bacterium RIFCSPLOWO2_01_FULL_60_25</name>
    <dbReference type="NCBI Taxonomy" id="1802281"/>
    <lineage>
        <taxon>Bacteria</taxon>
        <taxon>Candidatus Sungiibacteriota</taxon>
    </lineage>
</organism>
<name>A0A1G2L9R0_9BACT</name>
<sequence length="153" mass="17279">MNALNSERKGERAMQKFEIIAQKLFRLVVLRLVVIVTERVFGPNAKPADAQCSELDEGRELPIPGGCGKRRIAVQVRPNGTVFVGLFLSEEGVTKDCLTEAARWRRTLLNKVRELDEREDLGGWVTERVRVFVSRKDNERSEAEPLITADAET</sequence>